<evidence type="ECO:0000256" key="7">
    <source>
        <dbReference type="ARBA" id="ARBA00022840"/>
    </source>
</evidence>
<dbReference type="PANTHER" id="PTHR44329:SF215">
    <property type="entry name" value="OS01G0892800 PROTEIN"/>
    <property type="match status" value="1"/>
</dbReference>
<dbReference type="EMBL" id="KZ451928">
    <property type="protein sequence ID" value="PKA61588.1"/>
    <property type="molecule type" value="Genomic_DNA"/>
</dbReference>
<dbReference type="GO" id="GO:0005524">
    <property type="term" value="F:ATP binding"/>
    <property type="evidence" value="ECO:0007669"/>
    <property type="project" value="UniProtKB-KW"/>
</dbReference>
<evidence type="ECO:0000313" key="13">
    <source>
        <dbReference type="EMBL" id="PKA61588.1"/>
    </source>
</evidence>
<organism evidence="13 14">
    <name type="scientific">Apostasia shenzhenica</name>
    <dbReference type="NCBI Taxonomy" id="1088818"/>
    <lineage>
        <taxon>Eukaryota</taxon>
        <taxon>Viridiplantae</taxon>
        <taxon>Streptophyta</taxon>
        <taxon>Embryophyta</taxon>
        <taxon>Tracheophyta</taxon>
        <taxon>Spermatophyta</taxon>
        <taxon>Magnoliopsida</taxon>
        <taxon>Liliopsida</taxon>
        <taxon>Asparagales</taxon>
        <taxon>Orchidaceae</taxon>
        <taxon>Apostasioideae</taxon>
        <taxon>Apostasia</taxon>
    </lineage>
</organism>
<dbReference type="SUPFAM" id="SSF48403">
    <property type="entry name" value="Ankyrin repeat"/>
    <property type="match status" value="1"/>
</dbReference>
<evidence type="ECO:0000256" key="9">
    <source>
        <dbReference type="ARBA" id="ARBA00047899"/>
    </source>
</evidence>
<dbReference type="PRINTS" id="PR00109">
    <property type="entry name" value="TYRKINASE"/>
</dbReference>
<evidence type="ECO:0000256" key="5">
    <source>
        <dbReference type="ARBA" id="ARBA00022741"/>
    </source>
</evidence>
<feature type="repeat" description="ANK" evidence="11">
    <location>
        <begin position="105"/>
        <end position="137"/>
    </location>
</feature>
<dbReference type="GO" id="GO:0004674">
    <property type="term" value="F:protein serine/threonine kinase activity"/>
    <property type="evidence" value="ECO:0007669"/>
    <property type="project" value="UniProtKB-EC"/>
</dbReference>
<dbReference type="SUPFAM" id="SSF56112">
    <property type="entry name" value="Protein kinase-like (PK-like)"/>
    <property type="match status" value="1"/>
</dbReference>
<dbReference type="Gene3D" id="3.30.200.20">
    <property type="entry name" value="Phosphorylase Kinase, domain 1"/>
    <property type="match status" value="1"/>
</dbReference>
<evidence type="ECO:0000256" key="2">
    <source>
        <dbReference type="ARBA" id="ARBA00012513"/>
    </source>
</evidence>
<evidence type="ECO:0000256" key="11">
    <source>
        <dbReference type="PROSITE-ProRule" id="PRU00023"/>
    </source>
</evidence>
<dbReference type="Proteomes" id="UP000236161">
    <property type="component" value="Unassembled WGS sequence"/>
</dbReference>
<reference evidence="13 14" key="1">
    <citation type="journal article" date="2017" name="Nature">
        <title>The Apostasia genome and the evolution of orchids.</title>
        <authorList>
            <person name="Zhang G.Q."/>
            <person name="Liu K.W."/>
            <person name="Li Z."/>
            <person name="Lohaus R."/>
            <person name="Hsiao Y.Y."/>
            <person name="Niu S.C."/>
            <person name="Wang J.Y."/>
            <person name="Lin Y.C."/>
            <person name="Xu Q."/>
            <person name="Chen L.J."/>
            <person name="Yoshida K."/>
            <person name="Fujiwara S."/>
            <person name="Wang Z.W."/>
            <person name="Zhang Y.Q."/>
            <person name="Mitsuda N."/>
            <person name="Wang M."/>
            <person name="Liu G.H."/>
            <person name="Pecoraro L."/>
            <person name="Huang H.X."/>
            <person name="Xiao X.J."/>
            <person name="Lin M."/>
            <person name="Wu X.Y."/>
            <person name="Wu W.L."/>
            <person name="Chen Y.Y."/>
            <person name="Chang S.B."/>
            <person name="Sakamoto S."/>
            <person name="Ohme-Takagi M."/>
            <person name="Yagi M."/>
            <person name="Zeng S.J."/>
            <person name="Shen C.Y."/>
            <person name="Yeh C.M."/>
            <person name="Luo Y.B."/>
            <person name="Tsai W.C."/>
            <person name="Van de Peer Y."/>
            <person name="Liu Z.J."/>
        </authorList>
    </citation>
    <scope>NUCLEOTIDE SEQUENCE [LARGE SCALE GENOMIC DNA]</scope>
    <source>
        <strain evidence="14">cv. Shenzhen</strain>
        <tissue evidence="13">Stem</tissue>
    </source>
</reference>
<dbReference type="FunFam" id="1.25.40.20:FF:000211">
    <property type="entry name" value="Integrin-linked protein kinase 1"/>
    <property type="match status" value="1"/>
</dbReference>
<dbReference type="PROSITE" id="PS50088">
    <property type="entry name" value="ANK_REPEAT"/>
    <property type="match status" value="1"/>
</dbReference>
<dbReference type="EC" id="2.7.11.1" evidence="2"/>
<dbReference type="InterPro" id="IPR002110">
    <property type="entry name" value="Ankyrin_rpt"/>
</dbReference>
<evidence type="ECO:0000259" key="12">
    <source>
        <dbReference type="PROSITE" id="PS50011"/>
    </source>
</evidence>
<dbReference type="InterPro" id="IPR036770">
    <property type="entry name" value="Ankyrin_rpt-contain_sf"/>
</dbReference>
<dbReference type="PIRSF" id="PIRSF000654">
    <property type="entry name" value="Integrin-linked_kinase"/>
    <property type="match status" value="1"/>
</dbReference>
<evidence type="ECO:0000256" key="1">
    <source>
        <dbReference type="ARBA" id="ARBA00005843"/>
    </source>
</evidence>
<keyword evidence="4" id="KW-0677">Repeat</keyword>
<dbReference type="PROSITE" id="PS50011">
    <property type="entry name" value="PROTEIN_KINASE_DOM"/>
    <property type="match status" value="1"/>
</dbReference>
<dbReference type="FunFam" id="1.10.510.10:FF:000355">
    <property type="entry name" value="Integrin-linked protein kinase family"/>
    <property type="match status" value="1"/>
</dbReference>
<dbReference type="Pfam" id="PF12796">
    <property type="entry name" value="Ank_2"/>
    <property type="match status" value="1"/>
</dbReference>
<evidence type="ECO:0000256" key="3">
    <source>
        <dbReference type="ARBA" id="ARBA00022679"/>
    </source>
</evidence>
<keyword evidence="5" id="KW-0547">Nucleotide-binding</keyword>
<evidence type="ECO:0000256" key="6">
    <source>
        <dbReference type="ARBA" id="ARBA00022777"/>
    </source>
</evidence>
<comment type="catalytic activity">
    <reaction evidence="10">
        <text>L-seryl-[protein] + ATP = O-phospho-L-seryl-[protein] + ADP + H(+)</text>
        <dbReference type="Rhea" id="RHEA:17989"/>
        <dbReference type="Rhea" id="RHEA-COMP:9863"/>
        <dbReference type="Rhea" id="RHEA-COMP:11604"/>
        <dbReference type="ChEBI" id="CHEBI:15378"/>
        <dbReference type="ChEBI" id="CHEBI:29999"/>
        <dbReference type="ChEBI" id="CHEBI:30616"/>
        <dbReference type="ChEBI" id="CHEBI:83421"/>
        <dbReference type="ChEBI" id="CHEBI:456216"/>
        <dbReference type="EC" id="2.7.11.1"/>
    </reaction>
</comment>
<evidence type="ECO:0000256" key="4">
    <source>
        <dbReference type="ARBA" id="ARBA00022737"/>
    </source>
</evidence>
<proteinExistence type="inferred from homology"/>
<dbReference type="PROSITE" id="PS50297">
    <property type="entry name" value="ANK_REP_REGION"/>
    <property type="match status" value="1"/>
</dbReference>
<dbReference type="Gene3D" id="1.25.40.20">
    <property type="entry name" value="Ankyrin repeat-containing domain"/>
    <property type="match status" value="1"/>
</dbReference>
<keyword evidence="14" id="KW-1185">Reference proteome</keyword>
<keyword evidence="8 11" id="KW-0040">ANK repeat</keyword>
<protein>
    <recommendedName>
        <fullName evidence="2">non-specific serine/threonine protein kinase</fullName>
        <ecNumber evidence="2">2.7.11.1</ecNumber>
    </recommendedName>
</protein>
<dbReference type="AlphaFoldDB" id="A0A2I0B1C0"/>
<gene>
    <name evidence="13" type="primary">CTR1</name>
    <name evidence="13" type="ORF">AXF42_Ash018201</name>
</gene>
<dbReference type="SMART" id="SM00248">
    <property type="entry name" value="ANK"/>
    <property type="match status" value="3"/>
</dbReference>
<evidence type="ECO:0000313" key="14">
    <source>
        <dbReference type="Proteomes" id="UP000236161"/>
    </source>
</evidence>
<dbReference type="InterPro" id="IPR001245">
    <property type="entry name" value="Ser-Thr/Tyr_kinase_cat_dom"/>
</dbReference>
<dbReference type="OrthoDB" id="4062651at2759"/>
<dbReference type="GO" id="GO:0005737">
    <property type="term" value="C:cytoplasm"/>
    <property type="evidence" value="ECO:0007669"/>
    <property type="project" value="UniProtKB-ARBA"/>
</dbReference>
<accession>A0A2I0B1C0</accession>
<dbReference type="FunFam" id="3.30.200.20:FF:000180">
    <property type="entry name" value="serine/threonine-protein kinase STY46-like"/>
    <property type="match status" value="1"/>
</dbReference>
<comment type="catalytic activity">
    <reaction evidence="9">
        <text>L-threonyl-[protein] + ATP = O-phospho-L-threonyl-[protein] + ADP + H(+)</text>
        <dbReference type="Rhea" id="RHEA:46608"/>
        <dbReference type="Rhea" id="RHEA-COMP:11060"/>
        <dbReference type="Rhea" id="RHEA-COMP:11605"/>
        <dbReference type="ChEBI" id="CHEBI:15378"/>
        <dbReference type="ChEBI" id="CHEBI:30013"/>
        <dbReference type="ChEBI" id="CHEBI:30616"/>
        <dbReference type="ChEBI" id="CHEBI:61977"/>
        <dbReference type="ChEBI" id="CHEBI:456216"/>
        <dbReference type="EC" id="2.7.11.1"/>
    </reaction>
</comment>
<dbReference type="InterPro" id="IPR000719">
    <property type="entry name" value="Prot_kinase_dom"/>
</dbReference>
<dbReference type="GO" id="GO:0106310">
    <property type="term" value="F:protein serine kinase activity"/>
    <property type="evidence" value="ECO:0007669"/>
    <property type="project" value="RHEA"/>
</dbReference>
<dbReference type="STRING" id="1088818.A0A2I0B1C0"/>
<dbReference type="InterPro" id="IPR051681">
    <property type="entry name" value="Ser/Thr_Kinases-Pseudokinases"/>
</dbReference>
<feature type="domain" description="Protein kinase" evidence="12">
    <location>
        <begin position="189"/>
        <end position="456"/>
    </location>
</feature>
<evidence type="ECO:0000256" key="8">
    <source>
        <dbReference type="ARBA" id="ARBA00023043"/>
    </source>
</evidence>
<dbReference type="PANTHER" id="PTHR44329">
    <property type="entry name" value="SERINE/THREONINE-PROTEIN KINASE TNNI3K-RELATED"/>
    <property type="match status" value="1"/>
</dbReference>
<dbReference type="Pfam" id="PF07714">
    <property type="entry name" value="PK_Tyr_Ser-Thr"/>
    <property type="match status" value="1"/>
</dbReference>
<name>A0A2I0B1C0_9ASPA</name>
<dbReference type="InterPro" id="IPR011009">
    <property type="entry name" value="Kinase-like_dom_sf"/>
</dbReference>
<sequence>MEAMVHSKSLIRRQFSTGSIKRTGKLCFRRQLSFDHKLSKAIRFPFGRQSSMDPNRRSTKPREEFSVPENLDCTMQLLFMASTGDVAGLEELLKEGIDVNSIDLDGRTALHIAACEGHMDVVKLLLRWKANVDARDRWGSTAAVDAKFYGHTEVFSILRARGARTPKIRKTPMTVSNPGEVPEYELNPGELQFRRGEEVLKGTYQMAKWNGTKVSVKILDKECYADPDSINAFKHELTLLEKVRHPNVVQFVGAVTQNVPMMIVSEYHPKGNLRSYLQKKGRLQPHKALRFSLDIARGMNYLQQCRPEPIIHCNLKPKNVLLDNVGQLKVAGFGLIKLSKVSADKFKLSHPKDDILNLSIYSAPEICKNEIFDATVDTYSFGVILYEMLEGSQPFHNKTREDAIKLICLEGKRPHLKYKSKGYPLELKELIEECWHPDPLVRPPFSEIIVRLDKLYAQCDKTRWKDTFKLPWI</sequence>
<evidence type="ECO:0000256" key="10">
    <source>
        <dbReference type="ARBA" id="ARBA00048679"/>
    </source>
</evidence>
<keyword evidence="6 13" id="KW-0418">Kinase</keyword>
<comment type="similarity">
    <text evidence="1">Belongs to the protein kinase superfamily. TKL Ser/Thr protein kinase family.</text>
</comment>
<keyword evidence="3 13" id="KW-0808">Transferase</keyword>
<keyword evidence="7" id="KW-0067">ATP-binding</keyword>
<dbReference type="Gene3D" id="1.10.510.10">
    <property type="entry name" value="Transferase(Phosphotransferase) domain 1"/>
    <property type="match status" value="1"/>
</dbReference>